<dbReference type="GO" id="GO:0016538">
    <property type="term" value="F:cyclin-dependent protein serine/threonine kinase regulator activity"/>
    <property type="evidence" value="ECO:0007669"/>
    <property type="project" value="InterPro"/>
</dbReference>
<evidence type="ECO:0000313" key="3">
    <source>
        <dbReference type="EMBL" id="THH20115.1"/>
    </source>
</evidence>
<dbReference type="InterPro" id="IPR036915">
    <property type="entry name" value="Cyclin-like_sf"/>
</dbReference>
<feature type="region of interest" description="Disordered" evidence="1">
    <location>
        <begin position="359"/>
        <end position="401"/>
    </location>
</feature>
<organism evidence="3 4">
    <name type="scientific">Bondarzewia mesenterica</name>
    <dbReference type="NCBI Taxonomy" id="1095465"/>
    <lineage>
        <taxon>Eukaryota</taxon>
        <taxon>Fungi</taxon>
        <taxon>Dikarya</taxon>
        <taxon>Basidiomycota</taxon>
        <taxon>Agaricomycotina</taxon>
        <taxon>Agaricomycetes</taxon>
        <taxon>Russulales</taxon>
        <taxon>Bondarzewiaceae</taxon>
        <taxon>Bondarzewia</taxon>
    </lineage>
</organism>
<proteinExistence type="predicted"/>
<feature type="compositionally biased region" description="Basic and acidic residues" evidence="1">
    <location>
        <begin position="391"/>
        <end position="401"/>
    </location>
</feature>
<evidence type="ECO:0000256" key="1">
    <source>
        <dbReference type="SAM" id="MobiDB-lite"/>
    </source>
</evidence>
<dbReference type="GO" id="GO:0006357">
    <property type="term" value="P:regulation of transcription by RNA polymerase II"/>
    <property type="evidence" value="ECO:0007669"/>
    <property type="project" value="InterPro"/>
</dbReference>
<feature type="domain" description="Cyclin-like" evidence="2">
    <location>
        <begin position="213"/>
        <end position="314"/>
    </location>
</feature>
<dbReference type="SMART" id="SM00385">
    <property type="entry name" value="CYCLIN"/>
    <property type="match status" value="2"/>
</dbReference>
<dbReference type="InterPro" id="IPR013763">
    <property type="entry name" value="Cyclin-like_dom"/>
</dbReference>
<dbReference type="AlphaFoldDB" id="A0A4S4M560"/>
<feature type="region of interest" description="Disordered" evidence="1">
    <location>
        <begin position="323"/>
        <end position="344"/>
    </location>
</feature>
<keyword evidence="4" id="KW-1185">Reference proteome</keyword>
<dbReference type="Pfam" id="PF21797">
    <property type="entry name" value="CycT2-like_C"/>
    <property type="match status" value="1"/>
</dbReference>
<comment type="caution">
    <text evidence="3">The sequence shown here is derived from an EMBL/GenBank/DDBJ whole genome shotgun (WGS) entry which is preliminary data.</text>
</comment>
<protein>
    <recommendedName>
        <fullName evidence="2">Cyclin-like domain-containing protein</fullName>
    </recommendedName>
</protein>
<dbReference type="Gene3D" id="1.10.472.10">
    <property type="entry name" value="Cyclin-like"/>
    <property type="match status" value="2"/>
</dbReference>
<gene>
    <name evidence="3" type="ORF">EW146_g1210</name>
</gene>
<accession>A0A4S4M560</accession>
<dbReference type="EMBL" id="SGPL01000029">
    <property type="protein sequence ID" value="THH20115.1"/>
    <property type="molecule type" value="Genomic_DNA"/>
</dbReference>
<sequence length="434" mass="49433">MSRESLYTPSVIPTEIELQVRRCDCLLAFKLTSLQNMDSSSYRDSPLRFLPPRTQNHHPYFTPPEVEALSEKQRGNYTIAKVEKGRQQACAFIEARMKAQVQASPRKTIATAQSLYHRFHLFFPMEGFVYYDVCLAALYVSTKMHDTLKKPRELLMVGYAVRFPEQAAKSKSIAGEIDMDPAVVENDRQRLLGIERFILETICFNFTSRMPFPYVIKIGRELKASKKLTKLAWRLTMDSHRTLVPLQFPPHVIAIACIYLAALLSSFERGQSQARPDIVSDHELAKMLGEHGHWERKFQAQVEDLEFIAHSLLDLLIAAAENPSASTSPSTPSSPSPYTSTRSAVLHHPPACARAVQVRPTHASQNCDARDGASPAQSDTAHGRQHRRTRERPEREHRAQRRDSEVLIWANWCELKLGFLTKDHELVGRICMYH</sequence>
<dbReference type="PANTHER" id="PTHR10026">
    <property type="entry name" value="CYCLIN"/>
    <property type="match status" value="1"/>
</dbReference>
<evidence type="ECO:0000259" key="2">
    <source>
        <dbReference type="SMART" id="SM00385"/>
    </source>
</evidence>
<feature type="domain" description="Cyclin-like" evidence="2">
    <location>
        <begin position="90"/>
        <end position="200"/>
    </location>
</feature>
<evidence type="ECO:0000313" key="4">
    <source>
        <dbReference type="Proteomes" id="UP000310158"/>
    </source>
</evidence>
<reference evidence="3 4" key="1">
    <citation type="submission" date="2019-02" db="EMBL/GenBank/DDBJ databases">
        <title>Genome sequencing of the rare red list fungi Bondarzewia mesenterica.</title>
        <authorList>
            <person name="Buettner E."/>
            <person name="Kellner H."/>
        </authorList>
    </citation>
    <scope>NUCLEOTIDE SEQUENCE [LARGE SCALE GENOMIC DNA]</scope>
    <source>
        <strain evidence="3 4">DSM 108281</strain>
    </source>
</reference>
<dbReference type="InterPro" id="IPR043198">
    <property type="entry name" value="Cyclin/Ssn8"/>
</dbReference>
<dbReference type="SUPFAM" id="SSF47954">
    <property type="entry name" value="Cyclin-like"/>
    <property type="match status" value="2"/>
</dbReference>
<dbReference type="OrthoDB" id="25002at2759"/>
<dbReference type="CDD" id="cd20546">
    <property type="entry name" value="CYCLIN_SpCG1C_ScCTK2-like_rpt2"/>
    <property type="match status" value="1"/>
</dbReference>
<name>A0A4S4M560_9AGAM</name>
<dbReference type="Proteomes" id="UP000310158">
    <property type="component" value="Unassembled WGS sequence"/>
</dbReference>